<evidence type="ECO:0000313" key="1">
    <source>
        <dbReference type="EMBL" id="SPC87034.1"/>
    </source>
</evidence>
<proteinExistence type="predicted"/>
<gene>
    <name evidence="1" type="ORF">FSB_LOCUS14916</name>
</gene>
<accession>A0A2N9FJV2</accession>
<sequence>MSLPKFSEWIAFLEDGIATFLAIGKVHADAAAASTASSRSLSSILNNPHVGKSDWWWSSSSSSSLTPPEFAPLISKSASKVSQSDFLPYLASVSEPYH</sequence>
<name>A0A2N9FJV2_FAGSY</name>
<organism evidence="1">
    <name type="scientific">Fagus sylvatica</name>
    <name type="common">Beechnut</name>
    <dbReference type="NCBI Taxonomy" id="28930"/>
    <lineage>
        <taxon>Eukaryota</taxon>
        <taxon>Viridiplantae</taxon>
        <taxon>Streptophyta</taxon>
        <taxon>Embryophyta</taxon>
        <taxon>Tracheophyta</taxon>
        <taxon>Spermatophyta</taxon>
        <taxon>Magnoliopsida</taxon>
        <taxon>eudicotyledons</taxon>
        <taxon>Gunneridae</taxon>
        <taxon>Pentapetalae</taxon>
        <taxon>rosids</taxon>
        <taxon>fabids</taxon>
        <taxon>Fagales</taxon>
        <taxon>Fagaceae</taxon>
        <taxon>Fagus</taxon>
    </lineage>
</organism>
<dbReference type="EMBL" id="OIVN01000890">
    <property type="protein sequence ID" value="SPC87034.1"/>
    <property type="molecule type" value="Genomic_DNA"/>
</dbReference>
<protein>
    <submittedName>
        <fullName evidence="1">Uncharacterized protein</fullName>
    </submittedName>
</protein>
<dbReference type="AlphaFoldDB" id="A0A2N9FJV2"/>
<reference evidence="1" key="1">
    <citation type="submission" date="2018-02" db="EMBL/GenBank/DDBJ databases">
        <authorList>
            <person name="Cohen D.B."/>
            <person name="Kent A.D."/>
        </authorList>
    </citation>
    <scope>NUCLEOTIDE SEQUENCE</scope>
</reference>